<feature type="signal peptide" evidence="2">
    <location>
        <begin position="1"/>
        <end position="25"/>
    </location>
</feature>
<evidence type="ECO:0000256" key="1">
    <source>
        <dbReference type="SAM" id="MobiDB-lite"/>
    </source>
</evidence>
<dbReference type="OrthoDB" id="7505503at2"/>
<dbReference type="PROSITE" id="PS51257">
    <property type="entry name" value="PROKAR_LIPOPROTEIN"/>
    <property type="match status" value="1"/>
</dbReference>
<dbReference type="AlphaFoldDB" id="A0A917DK72"/>
<name>A0A917DK72_9SPHN</name>
<comment type="caution">
    <text evidence="3">The sequence shown here is derived from an EMBL/GenBank/DDBJ whole genome shotgun (WGS) entry which is preliminary data.</text>
</comment>
<evidence type="ECO:0000313" key="3">
    <source>
        <dbReference type="EMBL" id="GGD45181.1"/>
    </source>
</evidence>
<evidence type="ECO:0000313" key="4">
    <source>
        <dbReference type="Proteomes" id="UP000598997"/>
    </source>
</evidence>
<gene>
    <name evidence="3" type="ORF">GCM10010989_19140</name>
</gene>
<dbReference type="RefSeq" id="WP_066761265.1">
    <property type="nucleotide sequence ID" value="NZ_BMIO01000005.1"/>
</dbReference>
<keyword evidence="4" id="KW-1185">Reference proteome</keyword>
<organism evidence="3 4">
    <name type="scientific">Croceicoccus pelagius</name>
    <dbReference type="NCBI Taxonomy" id="1703341"/>
    <lineage>
        <taxon>Bacteria</taxon>
        <taxon>Pseudomonadati</taxon>
        <taxon>Pseudomonadota</taxon>
        <taxon>Alphaproteobacteria</taxon>
        <taxon>Sphingomonadales</taxon>
        <taxon>Erythrobacteraceae</taxon>
        <taxon>Croceicoccus</taxon>
    </lineage>
</organism>
<protein>
    <recommendedName>
        <fullName evidence="5">DUF4142 domain-containing protein</fullName>
    </recommendedName>
</protein>
<evidence type="ECO:0000256" key="2">
    <source>
        <dbReference type="SAM" id="SignalP"/>
    </source>
</evidence>
<keyword evidence="2" id="KW-0732">Signal</keyword>
<feature type="chain" id="PRO_5038124259" description="DUF4142 domain-containing protein" evidence="2">
    <location>
        <begin position="26"/>
        <end position="179"/>
    </location>
</feature>
<evidence type="ECO:0008006" key="5">
    <source>
        <dbReference type="Google" id="ProtNLM"/>
    </source>
</evidence>
<dbReference type="Proteomes" id="UP000598997">
    <property type="component" value="Unassembled WGS sequence"/>
</dbReference>
<proteinExistence type="predicted"/>
<reference evidence="3 4" key="1">
    <citation type="journal article" date="2014" name="Int. J. Syst. Evol. Microbiol.">
        <title>Complete genome sequence of Corynebacterium casei LMG S-19264T (=DSM 44701T), isolated from a smear-ripened cheese.</title>
        <authorList>
            <consortium name="US DOE Joint Genome Institute (JGI-PGF)"/>
            <person name="Walter F."/>
            <person name="Albersmeier A."/>
            <person name="Kalinowski J."/>
            <person name="Ruckert C."/>
        </authorList>
    </citation>
    <scope>NUCLEOTIDE SEQUENCE [LARGE SCALE GENOMIC DNA]</scope>
    <source>
        <strain evidence="3 4">CGMCC 1.15358</strain>
    </source>
</reference>
<feature type="region of interest" description="Disordered" evidence="1">
    <location>
        <begin position="39"/>
        <end position="66"/>
    </location>
</feature>
<sequence length="179" mass="18344">MSHLRNHAARLLVLACATATLSACAGTSSKYPSLAVRDAERMTGSAEPAEPDVTAPVTPPAPPADLPGRLAAIEKVAYASHETFLAREATARAKARSASGAAPGTLAWSDAEVALSSLESARSDTMFALADLDSLLAVGAVDEADSDNPAGLPQIVALREKVEGLIAAEDAVLESLRGR</sequence>
<dbReference type="EMBL" id="BMIO01000005">
    <property type="protein sequence ID" value="GGD45181.1"/>
    <property type="molecule type" value="Genomic_DNA"/>
</dbReference>
<accession>A0A917DK72</accession>